<dbReference type="AlphaFoldDB" id="A0A2G9UMZ9"/>
<dbReference type="Proteomes" id="UP000230423">
    <property type="component" value="Unassembled WGS sequence"/>
</dbReference>
<proteinExistence type="predicted"/>
<accession>A0A2G9UMZ9</accession>
<dbReference type="EMBL" id="KZ346052">
    <property type="protein sequence ID" value="PIO71102.1"/>
    <property type="molecule type" value="Genomic_DNA"/>
</dbReference>
<protein>
    <submittedName>
        <fullName evidence="1">Uncharacterized protein</fullName>
    </submittedName>
</protein>
<organism evidence="1 2">
    <name type="scientific">Teladorsagia circumcincta</name>
    <name type="common">Brown stomach worm</name>
    <name type="synonym">Ostertagia circumcincta</name>
    <dbReference type="NCBI Taxonomy" id="45464"/>
    <lineage>
        <taxon>Eukaryota</taxon>
        <taxon>Metazoa</taxon>
        <taxon>Ecdysozoa</taxon>
        <taxon>Nematoda</taxon>
        <taxon>Chromadorea</taxon>
        <taxon>Rhabditida</taxon>
        <taxon>Rhabditina</taxon>
        <taxon>Rhabditomorpha</taxon>
        <taxon>Strongyloidea</taxon>
        <taxon>Trichostrongylidae</taxon>
        <taxon>Teladorsagia</taxon>
    </lineage>
</organism>
<evidence type="ECO:0000313" key="1">
    <source>
        <dbReference type="EMBL" id="PIO71102.1"/>
    </source>
</evidence>
<reference evidence="1 2" key="1">
    <citation type="submission" date="2015-09" db="EMBL/GenBank/DDBJ databases">
        <title>Draft genome of the parasitic nematode Teladorsagia circumcincta isolate WARC Sus (inbred).</title>
        <authorList>
            <person name="Mitreva M."/>
        </authorList>
    </citation>
    <scope>NUCLEOTIDE SEQUENCE [LARGE SCALE GENOMIC DNA]</scope>
    <source>
        <strain evidence="1 2">S</strain>
    </source>
</reference>
<keyword evidence="2" id="KW-1185">Reference proteome</keyword>
<evidence type="ECO:0000313" key="2">
    <source>
        <dbReference type="Proteomes" id="UP000230423"/>
    </source>
</evidence>
<gene>
    <name evidence="1" type="ORF">TELCIR_07006</name>
</gene>
<sequence>MCRTSLMSRESPCWDSEVKLKMHLLLWNVWLIHNEICLAVLNPGGAVASQSNAESHNHPFRIKAPFALQKNSYRYRHPKRTGQLCNICRQLFPLFTDYEAHLKDGSCSTETPPDPVPIHMSDSGNVPLNYDLSPITKPMAATKSRVMICTLCHDDRFSSVTEFHEHIIDCARKLAACSELSS</sequence>
<name>A0A2G9UMZ9_TELCI</name>
<dbReference type="OrthoDB" id="5786942at2759"/>